<accession>A0ABX7MFC8</accession>
<dbReference type="HAMAP" id="MF_02210">
    <property type="entry name" value="RimI"/>
    <property type="match status" value="1"/>
</dbReference>
<dbReference type="PROSITE" id="PS51186">
    <property type="entry name" value="GNAT"/>
    <property type="match status" value="1"/>
</dbReference>
<dbReference type="PANTHER" id="PTHR43617:SF35">
    <property type="entry name" value="[RIBOSOMAL PROTEIN BS18]-ALANINE N-ACETYLTRANSFERASE"/>
    <property type="match status" value="1"/>
</dbReference>
<keyword evidence="4" id="KW-0689">Ribosomal protein</keyword>
<feature type="active site" description="Proton acceptor" evidence="1">
    <location>
        <position position="106"/>
    </location>
</feature>
<reference evidence="4 5" key="1">
    <citation type="submission" date="2021-02" db="EMBL/GenBank/DDBJ databases">
        <title>Niveibacterium changnyeongensis HC41.</title>
        <authorList>
            <person name="Kang M."/>
        </authorList>
    </citation>
    <scope>NUCLEOTIDE SEQUENCE [LARGE SCALE GENOMIC DNA]</scope>
    <source>
        <strain evidence="4 5">HC41</strain>
    </source>
</reference>
<comment type="caution">
    <text evidence="1">Lacks conserved residue(s) required for the propagation of feature annotation.</text>
</comment>
<comment type="subcellular location">
    <subcellularLocation>
        <location evidence="1 2">Cytoplasm</location>
    </subcellularLocation>
</comment>
<evidence type="ECO:0000256" key="2">
    <source>
        <dbReference type="RuleBase" id="RU363094"/>
    </source>
</evidence>
<evidence type="ECO:0000256" key="1">
    <source>
        <dbReference type="HAMAP-Rule" id="MF_02210"/>
    </source>
</evidence>
<dbReference type="CDD" id="cd04301">
    <property type="entry name" value="NAT_SF"/>
    <property type="match status" value="1"/>
</dbReference>
<dbReference type="Proteomes" id="UP000663570">
    <property type="component" value="Chromosome"/>
</dbReference>
<evidence type="ECO:0000259" key="3">
    <source>
        <dbReference type="PROSITE" id="PS51186"/>
    </source>
</evidence>
<proteinExistence type="inferred from homology"/>
<keyword evidence="1 2" id="KW-0963">Cytoplasm</keyword>
<dbReference type="GO" id="GO:0005840">
    <property type="term" value="C:ribosome"/>
    <property type="evidence" value="ECO:0007669"/>
    <property type="project" value="UniProtKB-KW"/>
</dbReference>
<dbReference type="InterPro" id="IPR016181">
    <property type="entry name" value="Acyl_CoA_acyltransferase"/>
</dbReference>
<comment type="catalytic activity">
    <reaction evidence="1 2">
        <text>N-terminal L-alanyl-[ribosomal protein bS18] + acetyl-CoA = N-terminal N(alpha)-acetyl-L-alanyl-[ribosomal protein bS18] + CoA + H(+)</text>
        <dbReference type="Rhea" id="RHEA:43756"/>
        <dbReference type="Rhea" id="RHEA-COMP:10676"/>
        <dbReference type="Rhea" id="RHEA-COMP:10677"/>
        <dbReference type="ChEBI" id="CHEBI:15378"/>
        <dbReference type="ChEBI" id="CHEBI:57287"/>
        <dbReference type="ChEBI" id="CHEBI:57288"/>
        <dbReference type="ChEBI" id="CHEBI:64718"/>
        <dbReference type="ChEBI" id="CHEBI:83683"/>
        <dbReference type="EC" id="2.3.1.266"/>
    </reaction>
</comment>
<feature type="domain" description="N-acetyltransferase" evidence="3">
    <location>
        <begin position="5"/>
        <end position="151"/>
    </location>
</feature>
<dbReference type="Gene3D" id="3.40.630.30">
    <property type="match status" value="1"/>
</dbReference>
<evidence type="ECO:0000313" key="5">
    <source>
        <dbReference type="Proteomes" id="UP000663570"/>
    </source>
</evidence>
<dbReference type="RefSeq" id="WP_206256103.1">
    <property type="nucleotide sequence ID" value="NZ_CP071060.1"/>
</dbReference>
<dbReference type="EMBL" id="CP071060">
    <property type="protein sequence ID" value="QSI78707.1"/>
    <property type="molecule type" value="Genomic_DNA"/>
</dbReference>
<feature type="active site" description="Proton donor" evidence="1">
    <location>
        <position position="118"/>
    </location>
</feature>
<comment type="similarity">
    <text evidence="1 2">Belongs to the acetyltransferase family. RimI subfamily.</text>
</comment>
<sequence length="154" mass="17239">MNAVLRIRPMTADDLDWVCAAESVLHAFPWTRGNFCDSLEAGHACCVLERDGEPLGYAICLKIVDEAHLLNISVMRAVQGQGLGRWFLDVLGHGLWEHGARQMFLEVRPSNVAALRLYERAGFAPIGRRRDYYPAADGRREDAIVMRRELTSGA</sequence>
<dbReference type="NCBIfam" id="TIGR01575">
    <property type="entry name" value="rimI"/>
    <property type="match status" value="1"/>
</dbReference>
<keyword evidence="5" id="KW-1185">Reference proteome</keyword>
<dbReference type="SUPFAM" id="SSF55729">
    <property type="entry name" value="Acyl-CoA N-acyltransferases (Nat)"/>
    <property type="match status" value="1"/>
</dbReference>
<organism evidence="4 5">
    <name type="scientific">Niveibacterium microcysteis</name>
    <dbReference type="NCBI Taxonomy" id="2811415"/>
    <lineage>
        <taxon>Bacteria</taxon>
        <taxon>Pseudomonadati</taxon>
        <taxon>Pseudomonadota</taxon>
        <taxon>Betaproteobacteria</taxon>
        <taxon>Rhodocyclales</taxon>
        <taxon>Rhodocyclaceae</taxon>
        <taxon>Niveibacterium</taxon>
    </lineage>
</organism>
<dbReference type="Pfam" id="PF00583">
    <property type="entry name" value="Acetyltransf_1"/>
    <property type="match status" value="1"/>
</dbReference>
<dbReference type="InterPro" id="IPR050276">
    <property type="entry name" value="MshD_Acetyltransferase"/>
</dbReference>
<keyword evidence="4" id="KW-0687">Ribonucleoprotein</keyword>
<dbReference type="PANTHER" id="PTHR43617">
    <property type="entry name" value="L-AMINO ACID N-ACETYLTRANSFERASE"/>
    <property type="match status" value="1"/>
</dbReference>
<feature type="binding site" evidence="1">
    <location>
        <position position="111"/>
    </location>
    <ligand>
        <name>acetyl-CoA</name>
        <dbReference type="ChEBI" id="CHEBI:57288"/>
    </ligand>
</feature>
<protein>
    <recommendedName>
        <fullName evidence="1 2">[Ribosomal protein bS18]-alanine N-acetyltransferase</fullName>
        <ecNumber evidence="1 2">2.3.1.266</ecNumber>
    </recommendedName>
</protein>
<dbReference type="InterPro" id="IPR006464">
    <property type="entry name" value="AcTrfase_RimI/Ard1"/>
</dbReference>
<evidence type="ECO:0000313" key="4">
    <source>
        <dbReference type="EMBL" id="QSI78707.1"/>
    </source>
</evidence>
<keyword evidence="1" id="KW-0012">Acyltransferase</keyword>
<dbReference type="EC" id="2.3.1.266" evidence="1 2"/>
<dbReference type="InterPro" id="IPR000182">
    <property type="entry name" value="GNAT_dom"/>
</dbReference>
<gene>
    <name evidence="1 4" type="primary">rimI</name>
    <name evidence="4" type="ORF">JY500_08915</name>
</gene>
<dbReference type="InterPro" id="IPR043690">
    <property type="entry name" value="RimI"/>
</dbReference>
<comment type="function">
    <text evidence="1 2">Acetylates the N-terminal alanine of ribosomal protein bS18.</text>
</comment>
<name>A0ABX7MFC8_9RHOO</name>
<keyword evidence="1" id="KW-0808">Transferase</keyword>